<feature type="transmembrane region" description="Helical" evidence="8">
    <location>
        <begin position="373"/>
        <end position="391"/>
    </location>
</feature>
<gene>
    <name evidence="9" type="ORF">AFUS01_LOCUS42776</name>
</gene>
<evidence type="ECO:0000256" key="3">
    <source>
        <dbReference type="ARBA" id="ARBA00022692"/>
    </source>
</evidence>
<organism evidence="9 10">
    <name type="scientific">Allacma fusca</name>
    <dbReference type="NCBI Taxonomy" id="39272"/>
    <lineage>
        <taxon>Eukaryota</taxon>
        <taxon>Metazoa</taxon>
        <taxon>Ecdysozoa</taxon>
        <taxon>Arthropoda</taxon>
        <taxon>Hexapoda</taxon>
        <taxon>Collembola</taxon>
        <taxon>Symphypleona</taxon>
        <taxon>Sminthuridae</taxon>
        <taxon>Allacma</taxon>
    </lineage>
</organism>
<comment type="subcellular location">
    <subcellularLocation>
        <location evidence="1">Cell membrane</location>
        <topology evidence="1">Multi-pass membrane protein</topology>
    </subcellularLocation>
</comment>
<dbReference type="GO" id="GO:0005886">
    <property type="term" value="C:plasma membrane"/>
    <property type="evidence" value="ECO:0007669"/>
    <property type="project" value="UniProtKB-SubCell"/>
</dbReference>
<keyword evidence="7" id="KW-0325">Glycoprotein</keyword>
<evidence type="ECO:0000256" key="2">
    <source>
        <dbReference type="ARBA" id="ARBA00022475"/>
    </source>
</evidence>
<dbReference type="PANTHER" id="PTHR42643:SF24">
    <property type="entry name" value="IONOTROPIC RECEPTOR 60A"/>
    <property type="match status" value="1"/>
</dbReference>
<protein>
    <submittedName>
        <fullName evidence="9">Uncharacterized protein</fullName>
    </submittedName>
</protein>
<keyword evidence="3 8" id="KW-0812">Transmembrane</keyword>
<evidence type="ECO:0000256" key="6">
    <source>
        <dbReference type="ARBA" id="ARBA00023170"/>
    </source>
</evidence>
<feature type="transmembrane region" description="Helical" evidence="8">
    <location>
        <begin position="318"/>
        <end position="337"/>
    </location>
</feature>
<accession>A0A8J2PR02</accession>
<dbReference type="EMBL" id="CAJVCH010568655">
    <property type="protein sequence ID" value="CAG7833130.1"/>
    <property type="molecule type" value="Genomic_DNA"/>
</dbReference>
<keyword evidence="6" id="KW-0675">Receptor</keyword>
<reference evidence="9" key="1">
    <citation type="submission" date="2021-06" db="EMBL/GenBank/DDBJ databases">
        <authorList>
            <person name="Hodson N. C."/>
            <person name="Mongue J. A."/>
            <person name="Jaron S. K."/>
        </authorList>
    </citation>
    <scope>NUCLEOTIDE SEQUENCE</scope>
</reference>
<sequence length="642" mass="73515">MNFKQILPVLITFTFKTNPAQISSEPTLLRILRVNPFAIIMRTDFTYCSIKVVGEPEGKYAKQVFDLSSKEYFSVEILKTSCNQAKSEPVQKYSTYCVNLIVFPTKSLALFLQNVNYLASNHSPDMTHFIFPGTQHFLENIWESEIIQRIKIKTGLLTDAPGQLLTERSDPTFDSKKFKIQDQIHPLVSSWSSIRNQELDLAILDLEPYVVRDSSNKPVLGLTYQFFQELIKTYNVTARLMISRSSLSKLPNGTWEGFAGDLLSHKLDFFCCMSQVLLRFQSMDFTTTLFEFPTKFYTAKPTVHVKWEAILYPFDSTVWLLILSFFVGSIPIFYIHLKLKRDRGPQPSDIFYKSIALPFSALLQGSLKIPPRVKYLMVINIFYGIVILGFYSSNLISFLTFPEPEIVPETFEDLAERNEYIIYNMLYKGSSTEIFFNLTKVKALRNIRRRKIDDSDHTRCLHSALFRAKTVCIGWPILANPIIAKNLTLISSVKPVTSSLGIFKTGVSLVFPKKSKHFASVNSIASWAVSGGLFSKYKTESLGYLQRIGQAWLRQDREGFVYQKLYGFLIDTLTRAKPFGLDNFVLCFLSLKLGCFMGGCAFLMELVVGHKAAQVMLQLGLELFNNIRIYLYFKRFTYGFVK</sequence>
<comment type="caution">
    <text evidence="9">The sequence shown here is derived from an EMBL/GenBank/DDBJ whole genome shotgun (WGS) entry which is preliminary data.</text>
</comment>
<keyword evidence="4 8" id="KW-1133">Transmembrane helix</keyword>
<dbReference type="AlphaFoldDB" id="A0A8J2PR02"/>
<evidence type="ECO:0000256" key="7">
    <source>
        <dbReference type="ARBA" id="ARBA00023180"/>
    </source>
</evidence>
<keyword evidence="10" id="KW-1185">Reference proteome</keyword>
<dbReference type="PANTHER" id="PTHR42643">
    <property type="entry name" value="IONOTROPIC RECEPTOR 20A-RELATED"/>
    <property type="match status" value="1"/>
</dbReference>
<dbReference type="Proteomes" id="UP000708208">
    <property type="component" value="Unassembled WGS sequence"/>
</dbReference>
<proteinExistence type="predicted"/>
<keyword evidence="2" id="KW-1003">Cell membrane</keyword>
<evidence type="ECO:0000256" key="4">
    <source>
        <dbReference type="ARBA" id="ARBA00022989"/>
    </source>
</evidence>
<evidence type="ECO:0000256" key="5">
    <source>
        <dbReference type="ARBA" id="ARBA00023136"/>
    </source>
</evidence>
<evidence type="ECO:0000313" key="10">
    <source>
        <dbReference type="Proteomes" id="UP000708208"/>
    </source>
</evidence>
<dbReference type="InterPro" id="IPR052192">
    <property type="entry name" value="Insect_Ionotropic_Sensory_Rcpt"/>
</dbReference>
<evidence type="ECO:0000313" key="9">
    <source>
        <dbReference type="EMBL" id="CAG7833130.1"/>
    </source>
</evidence>
<keyword evidence="5 8" id="KW-0472">Membrane</keyword>
<evidence type="ECO:0000256" key="1">
    <source>
        <dbReference type="ARBA" id="ARBA00004651"/>
    </source>
</evidence>
<name>A0A8J2PR02_9HEXA</name>
<evidence type="ECO:0000256" key="8">
    <source>
        <dbReference type="SAM" id="Phobius"/>
    </source>
</evidence>